<feature type="region of interest" description="Disordered" evidence="1">
    <location>
        <begin position="1"/>
        <end position="22"/>
    </location>
</feature>
<evidence type="ECO:0000313" key="2">
    <source>
        <dbReference type="EMBL" id="GFS06813.1"/>
    </source>
</evidence>
<dbReference type="AlphaFoldDB" id="A0AAV4I8P7"/>
<organism evidence="2 3">
    <name type="scientific">Elysia marginata</name>
    <dbReference type="NCBI Taxonomy" id="1093978"/>
    <lineage>
        <taxon>Eukaryota</taxon>
        <taxon>Metazoa</taxon>
        <taxon>Spiralia</taxon>
        <taxon>Lophotrochozoa</taxon>
        <taxon>Mollusca</taxon>
        <taxon>Gastropoda</taxon>
        <taxon>Heterobranchia</taxon>
        <taxon>Euthyneura</taxon>
        <taxon>Panpulmonata</taxon>
        <taxon>Sacoglossa</taxon>
        <taxon>Placobranchoidea</taxon>
        <taxon>Plakobranchidae</taxon>
        <taxon>Elysia</taxon>
    </lineage>
</organism>
<protein>
    <submittedName>
        <fullName evidence="2">Uncharacterized protein</fullName>
    </submittedName>
</protein>
<gene>
    <name evidence="2" type="ORF">ElyMa_002973900</name>
</gene>
<evidence type="ECO:0000313" key="3">
    <source>
        <dbReference type="Proteomes" id="UP000762676"/>
    </source>
</evidence>
<evidence type="ECO:0000256" key="1">
    <source>
        <dbReference type="SAM" id="MobiDB-lite"/>
    </source>
</evidence>
<reference evidence="2 3" key="1">
    <citation type="journal article" date="2021" name="Elife">
        <title>Chloroplast acquisition without the gene transfer in kleptoplastic sea slugs, Plakobranchus ocellatus.</title>
        <authorList>
            <person name="Maeda T."/>
            <person name="Takahashi S."/>
            <person name="Yoshida T."/>
            <person name="Shimamura S."/>
            <person name="Takaki Y."/>
            <person name="Nagai Y."/>
            <person name="Toyoda A."/>
            <person name="Suzuki Y."/>
            <person name="Arimoto A."/>
            <person name="Ishii H."/>
            <person name="Satoh N."/>
            <person name="Nishiyama T."/>
            <person name="Hasebe M."/>
            <person name="Maruyama T."/>
            <person name="Minagawa J."/>
            <person name="Obokata J."/>
            <person name="Shigenobu S."/>
        </authorList>
    </citation>
    <scope>NUCLEOTIDE SEQUENCE [LARGE SCALE GENOMIC DNA]</scope>
</reference>
<keyword evidence="3" id="KW-1185">Reference proteome</keyword>
<dbReference type="EMBL" id="BMAT01006126">
    <property type="protein sequence ID" value="GFS06813.1"/>
    <property type="molecule type" value="Genomic_DNA"/>
</dbReference>
<feature type="compositionally biased region" description="Acidic residues" evidence="1">
    <location>
        <begin position="1"/>
        <end position="14"/>
    </location>
</feature>
<accession>A0AAV4I8P7</accession>
<name>A0AAV4I8P7_9GAST</name>
<proteinExistence type="predicted"/>
<sequence length="104" mass="12304">MGEEEEEVEEEAQSEEVRKNQEETRLRLDDRLHWWSSYEDLSMSSCSRARNVQLDLKTPRQKVCLHTKLTGGGDKRARIREHYSCRGLELAPFCPWDTRSHLEL</sequence>
<comment type="caution">
    <text evidence="2">The sequence shown here is derived from an EMBL/GenBank/DDBJ whole genome shotgun (WGS) entry which is preliminary data.</text>
</comment>
<dbReference type="Proteomes" id="UP000762676">
    <property type="component" value="Unassembled WGS sequence"/>
</dbReference>